<dbReference type="AlphaFoldDB" id="A0A6I4SW73"/>
<comment type="caution">
    <text evidence="2">The sequence shown here is derived from an EMBL/GenBank/DDBJ whole genome shotgun (WGS) entry which is preliminary data.</text>
</comment>
<name>A0A6I4SW73_9SPHN</name>
<dbReference type="RefSeq" id="WP_159793115.1">
    <property type="nucleotide sequence ID" value="NZ_WTYM01000032.1"/>
</dbReference>
<dbReference type="OrthoDB" id="7054794at2"/>
<accession>A0A6I4SW73</accession>
<evidence type="ECO:0000256" key="1">
    <source>
        <dbReference type="SAM" id="SignalP"/>
    </source>
</evidence>
<feature type="signal peptide" evidence="1">
    <location>
        <begin position="1"/>
        <end position="22"/>
    </location>
</feature>
<reference evidence="2 3" key="1">
    <citation type="submission" date="2019-12" db="EMBL/GenBank/DDBJ databases">
        <title>Genomic-based taxomic classification of the family Erythrobacteraceae.</title>
        <authorList>
            <person name="Xu L."/>
        </authorList>
    </citation>
    <scope>NUCLEOTIDE SEQUENCE [LARGE SCALE GENOMIC DNA]</scope>
    <source>
        <strain evidence="2 3">MCCC 1K01500</strain>
    </source>
</reference>
<feature type="chain" id="PRO_5026061926" evidence="1">
    <location>
        <begin position="23"/>
        <end position="357"/>
    </location>
</feature>
<evidence type="ECO:0000313" key="3">
    <source>
        <dbReference type="Proteomes" id="UP000433652"/>
    </source>
</evidence>
<keyword evidence="1" id="KW-0732">Signal</keyword>
<dbReference type="Proteomes" id="UP000433652">
    <property type="component" value="Unassembled WGS sequence"/>
</dbReference>
<keyword evidence="3" id="KW-1185">Reference proteome</keyword>
<gene>
    <name evidence="2" type="ORF">GRI89_05725</name>
</gene>
<organism evidence="2 3">
    <name type="scientific">Croceibacterium salegens</name>
    <dbReference type="NCBI Taxonomy" id="1737568"/>
    <lineage>
        <taxon>Bacteria</taxon>
        <taxon>Pseudomonadati</taxon>
        <taxon>Pseudomonadota</taxon>
        <taxon>Alphaproteobacteria</taxon>
        <taxon>Sphingomonadales</taxon>
        <taxon>Erythrobacteraceae</taxon>
        <taxon>Croceibacterium</taxon>
    </lineage>
</organism>
<protein>
    <submittedName>
        <fullName evidence="2">Uncharacterized protein</fullName>
    </submittedName>
</protein>
<dbReference type="EMBL" id="WTYM01000032">
    <property type="protein sequence ID" value="MXO59036.1"/>
    <property type="molecule type" value="Genomic_DNA"/>
</dbReference>
<evidence type="ECO:0000313" key="2">
    <source>
        <dbReference type="EMBL" id="MXO59036.1"/>
    </source>
</evidence>
<proteinExistence type="predicted"/>
<sequence length="357" mass="39799">MKRIGMVWAPLALLAQPYPAVAQEAPEDLASVSPVRTDYVPAKTEWGDPDLRGTWPIEHVNEARIPIEREEEFGTRAWLTPEEYAERLKKAQDSDGGFSADLRNNGTSGLADWIERTEIGHRNSMIIDPPDGRRPALLPDARTRHESGRASWVEGQPIDWVTDLDIWDRCVSPGFPAAMFSFPYENGIRVFQSPGYVVIDRAMLGARIIPLGKEGHWPAAVRGWMGSSLGHWEGNTLVVETTNIVPGDSATYDVAKRAASPTYDVDQAIPVGPDAKAVERLTMLDPDRLIYEITYSDPDVFSAPWTARLDWVRDENYQFFEFACHEGNSQVRHMINSSRAQRKLDAAAATGVEQATP</sequence>